<feature type="domain" description="Atypical Rib" evidence="11">
    <location>
        <begin position="1236"/>
        <end position="1305"/>
    </location>
</feature>
<feature type="compositionally biased region" description="Low complexity" evidence="5">
    <location>
        <begin position="2874"/>
        <end position="2888"/>
    </location>
</feature>
<feature type="domain" description="Rib" evidence="9">
    <location>
        <begin position="2740"/>
        <end position="2799"/>
    </location>
</feature>
<feature type="compositionally biased region" description="Basic and acidic residues" evidence="5">
    <location>
        <begin position="3187"/>
        <end position="3202"/>
    </location>
</feature>
<feature type="signal peptide" evidence="6">
    <location>
        <begin position="1"/>
        <end position="37"/>
    </location>
</feature>
<feature type="domain" description="Rib" evidence="9">
    <location>
        <begin position="3138"/>
        <end position="3187"/>
    </location>
</feature>
<name>A0A1Q8ECG6_STRAI</name>
<feature type="compositionally biased region" description="Basic and acidic residues" evidence="5">
    <location>
        <begin position="2166"/>
        <end position="2177"/>
    </location>
</feature>
<evidence type="ECO:0000259" key="11">
    <source>
        <dbReference type="Pfam" id="PF18938"/>
    </source>
</evidence>
<evidence type="ECO:0000256" key="6">
    <source>
        <dbReference type="SAM" id="SignalP"/>
    </source>
</evidence>
<gene>
    <name evidence="12" type="ORF">BU200_07010</name>
</gene>
<feature type="compositionally biased region" description="Low complexity" evidence="5">
    <location>
        <begin position="3064"/>
        <end position="3078"/>
    </location>
</feature>
<dbReference type="NCBIfam" id="TIGR01167">
    <property type="entry name" value="LPXTG_anchor"/>
    <property type="match status" value="1"/>
</dbReference>
<feature type="compositionally biased region" description="Polar residues" evidence="5">
    <location>
        <begin position="2748"/>
        <end position="2758"/>
    </location>
</feature>
<feature type="compositionally biased region" description="Low complexity" evidence="5">
    <location>
        <begin position="2668"/>
        <end position="2682"/>
    </location>
</feature>
<dbReference type="InterPro" id="IPR013783">
    <property type="entry name" value="Ig-like_fold"/>
</dbReference>
<accession>A0A1Q8ECG6</accession>
<feature type="compositionally biased region" description="Basic and acidic residues" evidence="5">
    <location>
        <begin position="2071"/>
        <end position="2082"/>
    </location>
</feature>
<feature type="chain" id="PRO_5013000020" description="YSIRK-type signal peptide-containing protein" evidence="6">
    <location>
        <begin position="38"/>
        <end position="3517"/>
    </location>
</feature>
<feature type="region of interest" description="Disordered" evidence="5">
    <location>
        <begin position="2275"/>
        <end position="2943"/>
    </location>
</feature>
<feature type="compositionally biased region" description="Polar residues" evidence="5">
    <location>
        <begin position="1536"/>
        <end position="1549"/>
    </location>
</feature>
<feature type="region of interest" description="Disordered" evidence="5">
    <location>
        <begin position="41"/>
        <end position="174"/>
    </location>
</feature>
<feature type="region of interest" description="Disordered" evidence="5">
    <location>
        <begin position="2984"/>
        <end position="3349"/>
    </location>
</feature>
<evidence type="ECO:0000259" key="7">
    <source>
        <dbReference type="Pfam" id="PF00746"/>
    </source>
</evidence>
<feature type="domain" description="Rib" evidence="9">
    <location>
        <begin position="3325"/>
        <end position="3377"/>
    </location>
</feature>
<feature type="compositionally biased region" description="Basic and acidic residues" evidence="5">
    <location>
        <begin position="2411"/>
        <end position="2426"/>
    </location>
</feature>
<feature type="domain" description="Rib" evidence="9">
    <location>
        <begin position="3230"/>
        <end position="3282"/>
    </location>
</feature>
<dbReference type="Pfam" id="PF18938">
    <property type="entry name" value="aRib"/>
    <property type="match status" value="6"/>
</dbReference>
<evidence type="ECO:0000256" key="2">
    <source>
        <dbReference type="ARBA" id="ARBA00022525"/>
    </source>
</evidence>
<feature type="domain" description="Rib" evidence="9">
    <location>
        <begin position="1980"/>
        <end position="2031"/>
    </location>
</feature>
<keyword evidence="1" id="KW-0134">Cell wall</keyword>
<dbReference type="Pfam" id="PF04650">
    <property type="entry name" value="YSIRK_signal"/>
    <property type="match status" value="1"/>
</dbReference>
<feature type="region of interest" description="Disordered" evidence="5">
    <location>
        <begin position="1301"/>
        <end position="1323"/>
    </location>
</feature>
<feature type="compositionally biased region" description="Basic and acidic residues" evidence="5">
    <location>
        <begin position="3092"/>
        <end position="3107"/>
    </location>
</feature>
<feature type="compositionally biased region" description="Basic and acidic residues" evidence="5">
    <location>
        <begin position="2901"/>
        <end position="2917"/>
    </location>
</feature>
<feature type="domain" description="Bacterial Ig" evidence="10">
    <location>
        <begin position="1310"/>
        <end position="1385"/>
    </location>
</feature>
<feature type="domain" description="Atypical Rib" evidence="11">
    <location>
        <begin position="1552"/>
        <end position="1620"/>
    </location>
</feature>
<dbReference type="InterPro" id="IPR044024">
    <property type="entry name" value="aRib"/>
</dbReference>
<feature type="region of interest" description="Disordered" evidence="5">
    <location>
        <begin position="1526"/>
        <end position="1549"/>
    </location>
</feature>
<feature type="compositionally biased region" description="Polar residues" evidence="5">
    <location>
        <begin position="1616"/>
        <end position="1627"/>
    </location>
</feature>
<feature type="domain" description="Rib" evidence="9">
    <location>
        <begin position="2948"/>
        <end position="2997"/>
    </location>
</feature>
<feature type="compositionally biased region" description="Basic and acidic residues" evidence="5">
    <location>
        <begin position="2315"/>
        <end position="2331"/>
    </location>
</feature>
<feature type="compositionally biased region" description="Polar residues" evidence="5">
    <location>
        <begin position="2558"/>
        <end position="2568"/>
    </location>
</feature>
<dbReference type="Gene3D" id="2.60.40.10">
    <property type="entry name" value="Immunoglobulins"/>
    <property type="match status" value="3"/>
</dbReference>
<dbReference type="InterPro" id="IPR019931">
    <property type="entry name" value="LPXTG_anchor"/>
</dbReference>
<feature type="domain" description="Rib" evidence="9">
    <location>
        <begin position="2077"/>
        <end position="2126"/>
    </location>
</feature>
<dbReference type="Pfam" id="PF17936">
    <property type="entry name" value="Big_6"/>
    <property type="match status" value="4"/>
</dbReference>
<feature type="compositionally biased region" description="Basic and acidic residues" evidence="5">
    <location>
        <begin position="2695"/>
        <end position="2711"/>
    </location>
</feature>
<feature type="compositionally biased region" description="Polar residues" evidence="5">
    <location>
        <begin position="1907"/>
        <end position="1921"/>
    </location>
</feature>
<evidence type="ECO:0000256" key="4">
    <source>
        <dbReference type="ARBA" id="ARBA00023088"/>
    </source>
</evidence>
<feature type="region of interest" description="Disordered" evidence="5">
    <location>
        <begin position="2210"/>
        <end position="2263"/>
    </location>
</feature>
<feature type="compositionally biased region" description="Basic and acidic residues" evidence="5">
    <location>
        <begin position="3037"/>
        <end position="3051"/>
    </location>
</feature>
<dbReference type="EMBL" id="MSJL01000030">
    <property type="protein sequence ID" value="OLF49482.1"/>
    <property type="molecule type" value="Genomic_DNA"/>
</dbReference>
<feature type="domain" description="Gram-positive cocci surface proteins LPxTG" evidence="7">
    <location>
        <begin position="3477"/>
        <end position="3516"/>
    </location>
</feature>
<feature type="compositionally biased region" description="Basic and acidic residues" evidence="5">
    <location>
        <begin position="2220"/>
        <end position="2236"/>
    </location>
</feature>
<reference evidence="13" key="1">
    <citation type="submission" date="2016-12" db="EMBL/GenBank/DDBJ databases">
        <authorList>
            <person name="Gulvik C.A."/>
        </authorList>
    </citation>
    <scope>NUCLEOTIDE SEQUENCE [LARGE SCALE GENOMIC DNA]</scope>
    <source>
        <strain evidence="13">ATCC 51725</strain>
    </source>
</reference>
<feature type="compositionally biased region" description="Basic and acidic residues" evidence="5">
    <location>
        <begin position="2030"/>
        <end position="2046"/>
    </location>
</feature>
<proteinExistence type="predicted"/>
<sequence length="3517" mass="371132">MDWYRLGQRFSIRKYHFGAASVLLGAALLLGMPTVQADEEVKADTELMSRPEDEEVKADTELTSQPTAEEKEVSPVVESPTVEPVATTTDEKANELPTSSAVEEKAEGAGLPESAVDSKEELAETVAPKAEAREAVEEEKTTPNTLVEEISEAVASSPKASTDAISSTTPVEKTSEVPVSRSAFRTAGDGVVTTQAYRIEFLDANHNVLDPTAIFNGQAGKNMRINVRVTFPESTTSKEIDITLGNFLAYNDSGASNDSVKSFIDGTSKLSNQVANIYAKDNTPYRNTYNTSDTTYATGQKLTYRVKENVKSLTIPLTFSAQNITGLTGFSSDGTLNGSSEGVERTSPITVIARGVRGGQTLQNQSELSKLSVPDFVQGNIGTYFVSSHISPELQQATTNNGYQAMLGMGLSVNLTSDNKTFGPLLVENHTFDLVLPNGVSFIGFSDKEAAIFEKLSETTETNGTTRVSFKVKEAYSGAFLGFFQKVQVDRSVVTGSSAIARLENQRMTLRNYEQPYALRPQVVRQNYPFNIVDLTEQDDIDFMNTGRVGVANSYYPNYNVLPISSDTYTSLGSLPFTLTVKTLDDHDSREKELRYEFPSNPAFEVKGIQLPLLNNGNTVTTVKVASKNNPVLREVTLPKTYTASSVAEFIDVLDLGLSEDDVLTELIIPMGVFRAGQEYDMPGRLNGRQSSVFGKVLDEVPEYVASAKLTLRDKDFDENNPDKNWSNPSGTLNVRLRKAEGRNDVRVTTPGNRTINYGAKNKLVYNIYSDRDRQSHWMRTNDKVEKIHLVLPSDVLVKNVVFKDQTGTVFTPEVIASNRVEGDNTIYTYDFTNAEDYRYIGWIGSAGKHFRDQSIVMEVEVENDVVAAKSVGINQTLFVQIAEDTIRPQTGSESQRGQDPYNLVENDNVLFTNKPVTTLLTLPKPEQLDIRTSVKLSTDTDYVSAGETFTITERKQDLQLQLGIGNKLQTEVGEVDLFVPIPKKGQNFGSNFQREAFKFNLLLKGVSTAGNSHFDNIFTISYAKVDASKLNGTQLTTQDLGGESFSSAWTPDTNLIRIQTKSGVNIPATVEFPVELTFGLDNLLSEDDGQSITWNPYYSATYSDGSKVEKARDISLDVALGKVGVQFFEDLNGNGIQDEGEEFLTDFPSYRVLDETGAVLDTSKSIIQDKATKQVVKGLSSGDTYTIQATAPEGKRFTTGKKSETATRTSQTMEASLTDVATAPALSIGIMKLYTVTSPEKTLVDNPTSLTPEEKAAVEAAVKKANGDLPSNLFIASDAQGNVTLTYPDGFVQTIPSSETVGQKEGSAQPLVNPIDTDDTSISGTGIAGSKIEVTLPDGTIVQTTVNPEGNWSISTTPLKADQQVSVVQTEVDKRPSTPPVVTVVTTAADRGLTDPVLTKVDTTYKLSSAEKRAVEEAIRTANSSLPSDATITVADNGEASVTFGDQSRYVFAPEKTVVEKEVSALPTIDPVDNDDTTITGTGSAGSSITVSLPTGQDLTTTVGADGTWSVQLPKPLPQDVAVKASQTEVDKKPSPQTTQAVAPNQASQITPVIPKPIIVDNTSALTPAEIAAVEEAIRTATPDLPENTGMSVDPQGNVTLTYPDGSSDYLHSTETVRQRPTSETPTIKPVDNDDTSLTGTGIPGATITVTLPGQEAPIETTVHPDGTWSIALPTPLASDETVSAIQTVPEKRPSQPSQATVTPTVTTSYELVAPEGTTVDDVRALTPAEQALVEQAIKKANPDLPKGTSIAVGPDGRVVATYSDGSSDTLTPDQTITQRATTPSPVIRPVDTDDTVLKGTGVPGASVTVSLPDGDTVTTTVRPDGSWKVVLESPLSRDEVVSATQTEAGKKPSGQIQETVQPTQAESIEPNASKPVAVDNPSELTAAEKEAVKEAIKDSNPDLPENTSITVDPQGNVTLTYPDGSKDHLPAQVEQTDKGKYEPTVKADEPNTPAISAGKALIDGSDVPESPLSPADQEAVKDKVDTSNLPEGTTVTPADKVTGTPDNPVVEVTVTYPDGTTDTIEVPVKQKDSASNEPTVKPDEANTPTVSAGKALIDGSDTPESPLTDADKAVVADKVDTSNLPQGTVVTPADKVSGTPENPVVEVTVTYPDGTTDTIEVPVKQKESASNEPTVKPDADGTPEISAGKVLIDGSNKPESPLTDADKEAVKDKVDTSNLPAGTTVTPADKVTGTEDAPVVEVTVTYPDGTTDTIEVPVKQKDSATNEPAVKPDEANTPAISAGKALIDGSDTPESPLSDADKAVVADKVDTSNLPQGTVVTPADKVTGTPDNPVVEVTVTYPDGTTDTIEVPVKQKDSATNEPSVKADEPNTPAISAGKALIDGSDTPESPLSPADQEAVKDKVDTSKLPDGTTVTPADKVSGTPDNPVVEVTVTYPDGTTDTIAVPVKQKDSATNEPAVKPDEANTPAISTGKALIDGSDTPESPLSPADQEAVKDKVDTSNLPAGTIVTPADKVSGTPENPVVEVTVTYPDGTTDTVNIPVKQKDSASNEPTVKPDKDGTPEISAGKALIDGSDKPESPLSPADQEAVKDKVDTSNLPAGTTVTPADKVTGTPDNPVVEVTVTYPDGTTDTINVPVKQKDSASNEPSVKADEPNTPAVSAGKALIDGSDAPESPLSPADQEVVKDKVDTSNLPEGTTVTPADKVTGTPENPVVEVTVTYPDGTTDTIEVPVKQKESASNEPTVKPDEANTPTVSAGKVLIDGSDKPESPLSPADQEAVKDKVDTSNLPAGTTVTPADKVTGTPADKVTGTPENPVVEVTVTYPDGTTDTIEVPVKQKESASNEPTVKPDEANTPTVSAGKVLIDGSDKPESPLSPADQEAVKDKVDTSNLPAGTTVTPADKVTGTPADKVTGTPENPVVEVTVTYPDGTTDTIEVPVKQKESASNEPTVKPDADGTPEISAGKVLLDGSDTPNSPLTDADKAVVADKVDTSKLPEGTTVTPADKVTGTEDNPVVEVTVTYPDGTTDTIEVPVKQKDSASNEPTVKPDEANTPTVSAGKALIDGSDTPESPLTDADKEAVKDKVDTSKLPDGTTVTPADKVTGTPENPVVEVTVTYPDGTTDTIAVPVKQKDSASNEPAVKPEEPNTPAISTGKALIDGSDTPESPLSDTDKAVITDKVDTSNLPEGTVVTPADKVTGTPDNPVVEVTVTYPDGTTDTINVPVKQKDSAINEPSVKADEPNTPAISTGKALIDGSDTPNSPLTDADKEAVKDKVDTSKLPEGTTVTPADKVTGTPDNPVVEVTITYPDGTTDTIEVPVKQKDSASNEPTVKPDEANTPTVSAGKALIDGSDTPESPLTDADKEAVKDKVDTSNLPEGTTVTPADKVSGTPANPVVLVTITYPDGTTDTIEVPVKQKDSMVYQPQLPSVTEVGNVNQLTDQEKEQVKAAFEKANPQLPAGTKIFVSDKGSLAVIFPDGTGFEIDGAYIVRGKNTPAPQAGEVKPVSLAGQDQIRKQAQLPNTGESSAAGTQVAGLLTVLGTSLFWLMSKGRKEEE</sequence>
<feature type="compositionally biased region" description="Low complexity" evidence="5">
    <location>
        <begin position="74"/>
        <end position="88"/>
    </location>
</feature>
<feature type="domain" description="Rib" evidence="9">
    <location>
        <begin position="2169"/>
        <end position="2221"/>
    </location>
</feature>
<feature type="compositionally biased region" description="Basic and acidic residues" evidence="5">
    <location>
        <begin position="2506"/>
        <end position="2524"/>
    </location>
</feature>
<evidence type="ECO:0008006" key="14">
    <source>
        <dbReference type="Google" id="ProtNLM"/>
    </source>
</evidence>
<evidence type="ECO:0000256" key="5">
    <source>
        <dbReference type="SAM" id="MobiDB-lite"/>
    </source>
</evidence>
<feature type="compositionally biased region" description="Basic and acidic residues" evidence="5">
    <location>
        <begin position="3227"/>
        <end position="3241"/>
    </location>
</feature>
<feature type="domain" description="Rib" evidence="9">
    <location>
        <begin position="2647"/>
        <end position="2696"/>
    </location>
</feature>
<feature type="compositionally biased region" description="Polar residues" evidence="5">
    <location>
        <begin position="158"/>
        <end position="172"/>
    </location>
</feature>
<keyword evidence="4" id="KW-0572">Peptidoglycan-anchor</keyword>
<feature type="compositionally biased region" description="Low complexity" evidence="5">
    <location>
        <begin position="2481"/>
        <end position="2492"/>
    </location>
</feature>
<feature type="compositionally biased region" description="Polar residues" evidence="5">
    <location>
        <begin position="1856"/>
        <end position="1868"/>
    </location>
</feature>
<feature type="region of interest" description="Disordered" evidence="5">
    <location>
        <begin position="1839"/>
        <end position="1882"/>
    </location>
</feature>
<feature type="compositionally biased region" description="Basic and acidic residues" evidence="5">
    <location>
        <begin position="1926"/>
        <end position="1951"/>
    </location>
</feature>
<protein>
    <recommendedName>
        <fullName evidence="14">YSIRK-type signal peptide-containing protein</fullName>
    </recommendedName>
</protein>
<feature type="domain" description="Bacterial Ig" evidence="10">
    <location>
        <begin position="1625"/>
        <end position="1703"/>
    </location>
</feature>
<feature type="compositionally biased region" description="Basic and acidic residues" evidence="5">
    <location>
        <begin position="2601"/>
        <end position="2616"/>
    </location>
</feature>
<feature type="compositionally biased region" description="Basic and acidic residues" evidence="5">
    <location>
        <begin position="3281"/>
        <end position="3297"/>
    </location>
</feature>
<evidence type="ECO:0000259" key="10">
    <source>
        <dbReference type="Pfam" id="PF17936"/>
    </source>
</evidence>
<feature type="compositionally biased region" description="Polar residues" evidence="5">
    <location>
        <begin position="1988"/>
        <end position="1998"/>
    </location>
</feature>
<feature type="compositionally biased region" description="Basic and acidic residues" evidence="5">
    <location>
        <begin position="3322"/>
        <end position="3333"/>
    </location>
</feature>
<feature type="domain" description="Rib" evidence="9">
    <location>
        <begin position="2843"/>
        <end position="2902"/>
    </location>
</feature>
<feature type="compositionally biased region" description="Polar residues" evidence="5">
    <location>
        <begin position="2653"/>
        <end position="2663"/>
    </location>
</feature>
<feature type="compositionally biased region" description="Basic and acidic residues" evidence="5">
    <location>
        <begin position="2798"/>
        <end position="2814"/>
    </location>
</feature>
<feature type="compositionally biased region" description="Low complexity" evidence="5">
    <location>
        <begin position="2101"/>
        <end position="2112"/>
    </location>
</feature>
<feature type="compositionally biased region" description="Basic and acidic residues" evidence="5">
    <location>
        <begin position="2125"/>
        <end position="2141"/>
    </location>
</feature>
<feature type="compositionally biased region" description="Basic and acidic residues" evidence="5">
    <location>
        <begin position="2360"/>
        <end position="2370"/>
    </location>
</feature>
<feature type="domain" description="YSIRK Gram-positive signal peptide" evidence="8">
    <location>
        <begin position="8"/>
        <end position="30"/>
    </location>
</feature>
<feature type="compositionally biased region" description="Polar residues" evidence="5">
    <location>
        <begin position="3334"/>
        <end position="3344"/>
    </location>
</feature>
<dbReference type="InterPro" id="IPR041498">
    <property type="entry name" value="Big_6"/>
</dbReference>
<keyword evidence="2" id="KW-0964">Secreted</keyword>
<feature type="compositionally biased region" description="Polar residues" evidence="5">
    <location>
        <begin position="2851"/>
        <end position="2861"/>
    </location>
</feature>
<evidence type="ECO:0000259" key="8">
    <source>
        <dbReference type="Pfam" id="PF04650"/>
    </source>
</evidence>
<dbReference type="Pfam" id="PF00746">
    <property type="entry name" value="Gram_pos_anchor"/>
    <property type="match status" value="1"/>
</dbReference>
<evidence type="ECO:0000313" key="13">
    <source>
        <dbReference type="Proteomes" id="UP000186437"/>
    </source>
</evidence>
<dbReference type="InterPro" id="IPR005877">
    <property type="entry name" value="YSIRK_signal_dom"/>
</dbReference>
<evidence type="ECO:0000259" key="9">
    <source>
        <dbReference type="Pfam" id="PF08428"/>
    </source>
</evidence>
<dbReference type="NCBIfam" id="TIGR01168">
    <property type="entry name" value="YSIRK_signal"/>
    <property type="match status" value="1"/>
</dbReference>
<feature type="region of interest" description="Disordered" evidence="5">
    <location>
        <begin position="2957"/>
        <end position="2976"/>
    </location>
</feature>
<feature type="compositionally biased region" description="Basic and acidic residues" evidence="5">
    <location>
        <begin position="130"/>
        <end position="141"/>
    </location>
</feature>
<feature type="region of interest" description="Disordered" evidence="5">
    <location>
        <begin position="1895"/>
        <end position="2198"/>
    </location>
</feature>
<feature type="compositionally biased region" description="Basic and acidic residues" evidence="5">
    <location>
        <begin position="2996"/>
        <end position="3012"/>
    </location>
</feature>
<feature type="domain" description="Rib" evidence="9">
    <location>
        <begin position="3040"/>
        <end position="3092"/>
    </location>
</feature>
<feature type="domain" description="Bacterial Ig" evidence="10">
    <location>
        <begin position="1468"/>
        <end position="1541"/>
    </location>
</feature>
<feature type="domain" description="Bacterial Ig" evidence="10">
    <location>
        <begin position="1787"/>
        <end position="1859"/>
    </location>
</feature>
<feature type="compositionally biased region" description="Polar residues" evidence="5">
    <location>
        <begin position="2178"/>
        <end position="2188"/>
    </location>
</feature>
<evidence type="ECO:0000256" key="1">
    <source>
        <dbReference type="ARBA" id="ARBA00022512"/>
    </source>
</evidence>
<feature type="domain" description="Atypical Rib" evidence="11">
    <location>
        <begin position="3385"/>
        <end position="3452"/>
    </location>
</feature>
<feature type="domain" description="Atypical Rib" evidence="11">
    <location>
        <begin position="1712"/>
        <end position="1780"/>
    </location>
</feature>
<keyword evidence="3 6" id="KW-0732">Signal</keyword>
<keyword evidence="13" id="KW-1185">Reference proteome</keyword>
<feature type="domain" description="Atypical Rib" evidence="11">
    <location>
        <begin position="1871"/>
        <end position="1934"/>
    </location>
</feature>
<feature type="domain" description="Rib" evidence="9">
    <location>
        <begin position="2550"/>
        <end position="2601"/>
    </location>
</feature>
<dbReference type="Pfam" id="PF08428">
    <property type="entry name" value="Rib"/>
    <property type="match status" value="15"/>
</dbReference>
<comment type="caution">
    <text evidence="12">The sequence shown here is derived from an EMBL/GenBank/DDBJ whole genome shotgun (WGS) entry which is preliminary data.</text>
</comment>
<feature type="domain" description="Rib" evidence="9">
    <location>
        <begin position="2455"/>
        <end position="2506"/>
    </location>
</feature>
<feature type="domain" description="Rib" evidence="9">
    <location>
        <begin position="2267"/>
        <end position="2316"/>
    </location>
</feature>
<evidence type="ECO:0000313" key="12">
    <source>
        <dbReference type="EMBL" id="OLF49482.1"/>
    </source>
</evidence>
<dbReference type="Gene3D" id="3.10.20.890">
    <property type="match status" value="21"/>
</dbReference>
<feature type="compositionally biased region" description="Low complexity" evidence="5">
    <location>
        <begin position="2771"/>
        <end position="2785"/>
    </location>
</feature>
<evidence type="ECO:0000256" key="3">
    <source>
        <dbReference type="ARBA" id="ARBA00022729"/>
    </source>
</evidence>
<feature type="region of interest" description="Disordered" evidence="5">
    <location>
        <begin position="1616"/>
        <end position="1643"/>
    </location>
</feature>
<dbReference type="InterPro" id="IPR059115">
    <property type="entry name" value="Rib"/>
</dbReference>
<feature type="domain" description="Rib" evidence="9">
    <location>
        <begin position="2360"/>
        <end position="2411"/>
    </location>
</feature>
<dbReference type="NCBIfam" id="NF033510">
    <property type="entry name" value="Ca_tandemer"/>
    <property type="match status" value="4"/>
</dbReference>
<feature type="domain" description="Atypical Rib" evidence="11">
    <location>
        <begin position="1396"/>
        <end position="1462"/>
    </location>
</feature>
<organism evidence="12 13">
    <name type="scientific">Streptococcus acidominimus</name>
    <dbReference type="NCBI Taxonomy" id="1326"/>
    <lineage>
        <taxon>Bacteria</taxon>
        <taxon>Bacillati</taxon>
        <taxon>Bacillota</taxon>
        <taxon>Bacilli</taxon>
        <taxon>Lactobacillales</taxon>
        <taxon>Streptococcaceae</taxon>
        <taxon>Streptococcus</taxon>
    </lineage>
</organism>
<dbReference type="Proteomes" id="UP000186437">
    <property type="component" value="Unassembled WGS sequence"/>
</dbReference>
<feature type="compositionally biased region" description="Basic and acidic residues" evidence="5">
    <location>
        <begin position="41"/>
        <end position="51"/>
    </location>
</feature>
<feature type="compositionally biased region" description="Basic and acidic residues" evidence="5">
    <location>
        <begin position="3132"/>
        <end position="3143"/>
    </location>
</feature>